<dbReference type="GO" id="GO:0007076">
    <property type="term" value="P:mitotic chromosome condensation"/>
    <property type="evidence" value="ECO:0007669"/>
    <property type="project" value="TreeGrafter"/>
</dbReference>
<sequence>MKNVKLSVVAEKLKSVGIDLKHNRFLILQGEVEQIAMMPPKGDDKKKTEGMLEYLEDIIGTSRYKEPLQLLETKIAAVDEQLTNQSRMLSNATKEKDLLEGLTMR</sequence>
<dbReference type="Proteomes" id="UP001177023">
    <property type="component" value="Unassembled WGS sequence"/>
</dbReference>
<accession>A0AA36FQQ9</accession>
<dbReference type="PANTHER" id="PTHR18937:SF172">
    <property type="entry name" value="STRUCTURAL MAINTENANCE OF CHROMOSOMES PROTEIN"/>
    <property type="match status" value="1"/>
</dbReference>
<evidence type="ECO:0000313" key="5">
    <source>
        <dbReference type="Proteomes" id="UP001177023"/>
    </source>
</evidence>
<dbReference type="PANTHER" id="PTHR18937">
    <property type="entry name" value="STRUCTURAL MAINTENANCE OF CHROMOSOMES SMC FAMILY MEMBER"/>
    <property type="match status" value="1"/>
</dbReference>
<dbReference type="InterPro" id="IPR027417">
    <property type="entry name" value="P-loop_NTPase"/>
</dbReference>
<keyword evidence="2" id="KW-0067">ATP-binding</keyword>
<keyword evidence="3" id="KW-0539">Nucleus</keyword>
<dbReference type="GO" id="GO:0005524">
    <property type="term" value="F:ATP binding"/>
    <property type="evidence" value="ECO:0007669"/>
    <property type="project" value="UniProtKB-KW"/>
</dbReference>
<organism evidence="4 5">
    <name type="scientific">Mesorhabditis spiculigera</name>
    <dbReference type="NCBI Taxonomy" id="96644"/>
    <lineage>
        <taxon>Eukaryota</taxon>
        <taxon>Metazoa</taxon>
        <taxon>Ecdysozoa</taxon>
        <taxon>Nematoda</taxon>
        <taxon>Chromadorea</taxon>
        <taxon>Rhabditida</taxon>
        <taxon>Rhabditina</taxon>
        <taxon>Rhabditomorpha</taxon>
        <taxon>Rhabditoidea</taxon>
        <taxon>Rhabditidae</taxon>
        <taxon>Mesorhabditinae</taxon>
        <taxon>Mesorhabditis</taxon>
    </lineage>
</organism>
<evidence type="ECO:0000256" key="2">
    <source>
        <dbReference type="ARBA" id="ARBA00022840"/>
    </source>
</evidence>
<evidence type="ECO:0000313" key="4">
    <source>
        <dbReference type="EMBL" id="CAJ0563255.1"/>
    </source>
</evidence>
<dbReference type="AlphaFoldDB" id="A0AA36FQQ9"/>
<protein>
    <submittedName>
        <fullName evidence="4">Uncharacterized protein</fullName>
    </submittedName>
</protein>
<dbReference type="Gene3D" id="3.40.50.300">
    <property type="entry name" value="P-loop containing nucleotide triphosphate hydrolases"/>
    <property type="match status" value="1"/>
</dbReference>
<gene>
    <name evidence="4" type="ORF">MSPICULIGERA_LOCUS2385</name>
</gene>
<keyword evidence="1" id="KW-0547">Nucleotide-binding</keyword>
<evidence type="ECO:0000256" key="3">
    <source>
        <dbReference type="ARBA" id="ARBA00023242"/>
    </source>
</evidence>
<keyword evidence="5" id="KW-1185">Reference proteome</keyword>
<evidence type="ECO:0000256" key="1">
    <source>
        <dbReference type="ARBA" id="ARBA00022741"/>
    </source>
</evidence>
<dbReference type="SUPFAM" id="SSF52540">
    <property type="entry name" value="P-loop containing nucleoside triphosphate hydrolases"/>
    <property type="match status" value="1"/>
</dbReference>
<feature type="non-terminal residue" evidence="4">
    <location>
        <position position="105"/>
    </location>
</feature>
<reference evidence="4" key="1">
    <citation type="submission" date="2023-06" db="EMBL/GenBank/DDBJ databases">
        <authorList>
            <person name="Delattre M."/>
        </authorList>
    </citation>
    <scope>NUCLEOTIDE SEQUENCE</scope>
    <source>
        <strain evidence="4">AF72</strain>
    </source>
</reference>
<dbReference type="GO" id="GO:0000796">
    <property type="term" value="C:condensin complex"/>
    <property type="evidence" value="ECO:0007669"/>
    <property type="project" value="TreeGrafter"/>
</dbReference>
<proteinExistence type="predicted"/>
<comment type="caution">
    <text evidence="4">The sequence shown here is derived from an EMBL/GenBank/DDBJ whole genome shotgun (WGS) entry which is preliminary data.</text>
</comment>
<name>A0AA36FQQ9_9BILA</name>
<dbReference type="EMBL" id="CATQJA010000693">
    <property type="protein sequence ID" value="CAJ0563255.1"/>
    <property type="molecule type" value="Genomic_DNA"/>
</dbReference>